<keyword evidence="3" id="KW-0677">Repeat</keyword>
<dbReference type="GO" id="GO:0007165">
    <property type="term" value="P:signal transduction"/>
    <property type="evidence" value="ECO:0007669"/>
    <property type="project" value="InterPro"/>
</dbReference>
<reference evidence="5 6" key="1">
    <citation type="submission" date="2020-03" db="EMBL/GenBank/DDBJ databases">
        <title>Dissostichus mawsoni Genome sequencing and assembly.</title>
        <authorList>
            <person name="Park H."/>
        </authorList>
    </citation>
    <scope>NUCLEOTIDE SEQUENCE [LARGE SCALE GENOMIC DNA]</scope>
    <source>
        <strain evidence="5">DM0001</strain>
        <tissue evidence="5">Muscle</tissue>
    </source>
</reference>
<keyword evidence="4" id="KW-0732">Signal</keyword>
<dbReference type="EMBL" id="JAAKFY010000026">
    <property type="protein sequence ID" value="KAF3834074.1"/>
    <property type="molecule type" value="Genomic_DNA"/>
</dbReference>
<dbReference type="InterPro" id="IPR020858">
    <property type="entry name" value="Serum_albumin-like"/>
</dbReference>
<evidence type="ECO:0000313" key="6">
    <source>
        <dbReference type="Proteomes" id="UP000518266"/>
    </source>
</evidence>
<dbReference type="Proteomes" id="UP000518266">
    <property type="component" value="Unassembled WGS sequence"/>
</dbReference>
<dbReference type="GO" id="GO:0005615">
    <property type="term" value="C:extracellular space"/>
    <property type="evidence" value="ECO:0007669"/>
    <property type="project" value="InterPro"/>
</dbReference>
<protein>
    <recommendedName>
        <fullName evidence="7">Extracellular matrix protein 1</fullName>
    </recommendedName>
</protein>
<feature type="chain" id="PRO_5029898429" description="Extracellular matrix protein 1" evidence="4">
    <location>
        <begin position="22"/>
        <end position="175"/>
    </location>
</feature>
<keyword evidence="6" id="KW-1185">Reference proteome</keyword>
<comment type="subcellular location">
    <subcellularLocation>
        <location evidence="1">Secreted</location>
    </subcellularLocation>
</comment>
<dbReference type="GO" id="GO:0030500">
    <property type="term" value="P:regulation of bone mineralization"/>
    <property type="evidence" value="ECO:0007669"/>
    <property type="project" value="TreeGrafter"/>
</dbReference>
<proteinExistence type="predicted"/>
<dbReference type="Gene3D" id="1.10.246.10">
    <property type="match status" value="1"/>
</dbReference>
<evidence type="ECO:0000256" key="2">
    <source>
        <dbReference type="ARBA" id="ARBA00022525"/>
    </source>
</evidence>
<name>A0A7J5XAP1_DISMA</name>
<comment type="caution">
    <text evidence="5">The sequence shown here is derived from an EMBL/GenBank/DDBJ whole genome shotgun (WGS) entry which is preliminary data.</text>
</comment>
<evidence type="ECO:0008006" key="7">
    <source>
        <dbReference type="Google" id="ProtNLM"/>
    </source>
</evidence>
<sequence length="175" mass="19426">MISIVGLSGFWILALLTLHGADVGETKRNSLNEPDVPFPPACPTAENLAAVCLQGQGRPRYLSSFFPNSRVSHFRRRGNAINRMESWFSLCCRGQEDQNLCCTQQAVSWKQALSQFCTEESSTMTKAYVCCADRGEARWTCFNSELPNPNYDPTPGYTAPPVPEEAGFTFDPNDC</sequence>
<evidence type="ECO:0000256" key="1">
    <source>
        <dbReference type="ARBA" id="ARBA00004613"/>
    </source>
</evidence>
<dbReference type="AlphaFoldDB" id="A0A7J5XAP1"/>
<organism evidence="5 6">
    <name type="scientific">Dissostichus mawsoni</name>
    <name type="common">Antarctic cod</name>
    <dbReference type="NCBI Taxonomy" id="36200"/>
    <lineage>
        <taxon>Eukaryota</taxon>
        <taxon>Metazoa</taxon>
        <taxon>Chordata</taxon>
        <taxon>Craniata</taxon>
        <taxon>Vertebrata</taxon>
        <taxon>Euteleostomi</taxon>
        <taxon>Actinopterygii</taxon>
        <taxon>Neopterygii</taxon>
        <taxon>Teleostei</taxon>
        <taxon>Neoteleostei</taxon>
        <taxon>Acanthomorphata</taxon>
        <taxon>Eupercaria</taxon>
        <taxon>Perciformes</taxon>
        <taxon>Notothenioidei</taxon>
        <taxon>Nototheniidae</taxon>
        <taxon>Dissostichus</taxon>
    </lineage>
</organism>
<evidence type="ECO:0000256" key="4">
    <source>
        <dbReference type="SAM" id="SignalP"/>
    </source>
</evidence>
<dbReference type="PANTHER" id="PTHR16776">
    <property type="entry name" value="EXTRACELLULAR MATRIX PROTEIN 1"/>
    <property type="match status" value="1"/>
</dbReference>
<dbReference type="InterPro" id="IPR008605">
    <property type="entry name" value="ECM1"/>
</dbReference>
<keyword evidence="2" id="KW-0964">Secreted</keyword>
<dbReference type="PANTHER" id="PTHR16776:SF3">
    <property type="entry name" value="EXTRACELLULAR MATRIX PROTEIN 1"/>
    <property type="match status" value="1"/>
</dbReference>
<feature type="signal peptide" evidence="4">
    <location>
        <begin position="1"/>
        <end position="21"/>
    </location>
</feature>
<dbReference type="OrthoDB" id="9889855at2759"/>
<dbReference type="Pfam" id="PF05782">
    <property type="entry name" value="ECM1"/>
    <property type="match status" value="1"/>
</dbReference>
<evidence type="ECO:0000256" key="3">
    <source>
        <dbReference type="ARBA" id="ARBA00022737"/>
    </source>
</evidence>
<accession>A0A7J5XAP1</accession>
<gene>
    <name evidence="5" type="ORF">F7725_025278</name>
</gene>
<dbReference type="SUPFAM" id="SSF48552">
    <property type="entry name" value="Serum albumin-like"/>
    <property type="match status" value="1"/>
</dbReference>
<evidence type="ECO:0000313" key="5">
    <source>
        <dbReference type="EMBL" id="KAF3834074.1"/>
    </source>
</evidence>